<dbReference type="HOGENOM" id="CLU_023166_0_0_9"/>
<comment type="subcellular location">
    <subcellularLocation>
        <location evidence="2">Cell membrane</location>
        <topology evidence="2">Multi-pass membrane protein</topology>
    </subcellularLocation>
</comment>
<feature type="coiled-coil region" evidence="12">
    <location>
        <begin position="349"/>
        <end position="376"/>
    </location>
</feature>
<dbReference type="InterPro" id="IPR005467">
    <property type="entry name" value="His_kinase_dom"/>
</dbReference>
<keyword evidence="8 16" id="KW-0418">Kinase</keyword>
<dbReference type="AlphaFoldDB" id="G7WEM4"/>
<dbReference type="Gene3D" id="3.30.450.20">
    <property type="entry name" value="PAS domain"/>
    <property type="match status" value="2"/>
</dbReference>
<evidence type="ECO:0000256" key="8">
    <source>
        <dbReference type="ARBA" id="ARBA00022777"/>
    </source>
</evidence>
<reference evidence="17" key="1">
    <citation type="submission" date="2011-11" db="EMBL/GenBank/DDBJ databases">
        <title>Complete sequence of Desulfosporosinus orientis DSM 765.</title>
        <authorList>
            <person name="Lucas S."/>
            <person name="Han J."/>
            <person name="Lapidus A."/>
            <person name="Cheng J.-F."/>
            <person name="Goodwin L."/>
            <person name="Pitluck S."/>
            <person name="Peters L."/>
            <person name="Ovchinnikova G."/>
            <person name="Teshima H."/>
            <person name="Detter J.C."/>
            <person name="Han C."/>
            <person name="Tapia R."/>
            <person name="Land M."/>
            <person name="Hauser L."/>
            <person name="Kyrpides N."/>
            <person name="Ivanova N."/>
            <person name="Pagani I."/>
            <person name="Pester M."/>
            <person name="Spring S."/>
            <person name="Ollivier B."/>
            <person name="Rattei T."/>
            <person name="Klenk H.-P."/>
            <person name="Wagner M."/>
            <person name="Loy A."/>
            <person name="Woyke T."/>
        </authorList>
    </citation>
    <scope>NUCLEOTIDE SEQUENCE [LARGE SCALE GENOMIC DNA]</scope>
    <source>
        <strain evidence="17">ATCC 19365 / DSM 765 / NCIMB 8382 / VKM B-1628</strain>
    </source>
</reference>
<protein>
    <recommendedName>
        <fullName evidence="3">histidine kinase</fullName>
        <ecNumber evidence="3">2.7.13.3</ecNumber>
    </recommendedName>
</protein>
<dbReference type="Gene3D" id="1.10.287.130">
    <property type="match status" value="1"/>
</dbReference>
<evidence type="ECO:0000256" key="7">
    <source>
        <dbReference type="ARBA" id="ARBA00022692"/>
    </source>
</evidence>
<keyword evidence="5" id="KW-0597">Phosphoprotein</keyword>
<evidence type="ECO:0000256" key="10">
    <source>
        <dbReference type="ARBA" id="ARBA00023012"/>
    </source>
</evidence>
<feature type="domain" description="HAMP" evidence="15">
    <location>
        <begin position="311"/>
        <end position="364"/>
    </location>
</feature>
<dbReference type="SUPFAM" id="SSF55874">
    <property type="entry name" value="ATPase domain of HSP90 chaperone/DNA topoisomerase II/histidine kinase"/>
    <property type="match status" value="1"/>
</dbReference>
<dbReference type="InterPro" id="IPR004358">
    <property type="entry name" value="Sig_transdc_His_kin-like_C"/>
</dbReference>
<evidence type="ECO:0000256" key="4">
    <source>
        <dbReference type="ARBA" id="ARBA00022475"/>
    </source>
</evidence>
<dbReference type="CDD" id="cd06225">
    <property type="entry name" value="HAMP"/>
    <property type="match status" value="1"/>
</dbReference>
<dbReference type="PRINTS" id="PR00344">
    <property type="entry name" value="BCTRLSENSOR"/>
</dbReference>
<evidence type="ECO:0000256" key="3">
    <source>
        <dbReference type="ARBA" id="ARBA00012438"/>
    </source>
</evidence>
<keyword evidence="10" id="KW-0902">Two-component regulatory system</keyword>
<keyword evidence="4" id="KW-1003">Cell membrane</keyword>
<dbReference type="PANTHER" id="PTHR43065">
    <property type="entry name" value="SENSOR HISTIDINE KINASE"/>
    <property type="match status" value="1"/>
</dbReference>
<dbReference type="RefSeq" id="WP_014183736.1">
    <property type="nucleotide sequence ID" value="NC_016584.1"/>
</dbReference>
<proteinExistence type="predicted"/>
<dbReference type="SUPFAM" id="SSF47384">
    <property type="entry name" value="Homodimeric domain of signal transducing histidine kinase"/>
    <property type="match status" value="1"/>
</dbReference>
<evidence type="ECO:0000313" key="17">
    <source>
        <dbReference type="Proteomes" id="UP000006346"/>
    </source>
</evidence>
<dbReference type="EC" id="2.7.13.3" evidence="3"/>
<keyword evidence="6" id="KW-0808">Transferase</keyword>
<gene>
    <name evidence="16" type="ordered locus">Desor_1253</name>
</gene>
<dbReference type="EMBL" id="CP003108">
    <property type="protein sequence ID" value="AET66915.1"/>
    <property type="molecule type" value="Genomic_DNA"/>
</dbReference>
<evidence type="ECO:0000256" key="5">
    <source>
        <dbReference type="ARBA" id="ARBA00022553"/>
    </source>
</evidence>
<dbReference type="CDD" id="cd00082">
    <property type="entry name" value="HisKA"/>
    <property type="match status" value="1"/>
</dbReference>
<evidence type="ECO:0000256" key="11">
    <source>
        <dbReference type="ARBA" id="ARBA00023136"/>
    </source>
</evidence>
<keyword evidence="11 13" id="KW-0472">Membrane</keyword>
<dbReference type="SMART" id="SM00388">
    <property type="entry name" value="HisKA"/>
    <property type="match status" value="1"/>
</dbReference>
<dbReference type="OrthoDB" id="9764522at2"/>
<keyword evidence="7 13" id="KW-0812">Transmembrane</keyword>
<dbReference type="SMART" id="SM00387">
    <property type="entry name" value="HATPase_c"/>
    <property type="match status" value="1"/>
</dbReference>
<dbReference type="GO" id="GO:0005886">
    <property type="term" value="C:plasma membrane"/>
    <property type="evidence" value="ECO:0007669"/>
    <property type="project" value="UniProtKB-SubCell"/>
</dbReference>
<dbReference type="eggNOG" id="COG2770">
    <property type="taxonomic scope" value="Bacteria"/>
</dbReference>
<evidence type="ECO:0000256" key="12">
    <source>
        <dbReference type="SAM" id="Coils"/>
    </source>
</evidence>
<dbReference type="SUPFAM" id="SSF158472">
    <property type="entry name" value="HAMP domain-like"/>
    <property type="match status" value="1"/>
</dbReference>
<dbReference type="InterPro" id="IPR036890">
    <property type="entry name" value="HATPase_C_sf"/>
</dbReference>
<dbReference type="SMART" id="SM00304">
    <property type="entry name" value="HAMP"/>
    <property type="match status" value="1"/>
</dbReference>
<dbReference type="PANTHER" id="PTHR43065:SF42">
    <property type="entry name" value="TWO-COMPONENT SENSOR PPRA"/>
    <property type="match status" value="1"/>
</dbReference>
<dbReference type="Pfam" id="PF02743">
    <property type="entry name" value="dCache_1"/>
    <property type="match status" value="1"/>
</dbReference>
<dbReference type="PROSITE" id="PS50885">
    <property type="entry name" value="HAMP"/>
    <property type="match status" value="1"/>
</dbReference>
<feature type="transmembrane region" description="Helical" evidence="13">
    <location>
        <begin position="12"/>
        <end position="36"/>
    </location>
</feature>
<dbReference type="PATRIC" id="fig|768706.3.peg.1234"/>
<dbReference type="Gene3D" id="3.30.565.10">
    <property type="entry name" value="Histidine kinase-like ATPase, C-terminal domain"/>
    <property type="match status" value="1"/>
</dbReference>
<dbReference type="InterPro" id="IPR003661">
    <property type="entry name" value="HisK_dim/P_dom"/>
</dbReference>
<evidence type="ECO:0000256" key="2">
    <source>
        <dbReference type="ARBA" id="ARBA00004651"/>
    </source>
</evidence>
<dbReference type="Pfam" id="PF02518">
    <property type="entry name" value="HATPase_c"/>
    <property type="match status" value="1"/>
</dbReference>
<dbReference type="Pfam" id="PF00672">
    <property type="entry name" value="HAMP"/>
    <property type="match status" value="1"/>
</dbReference>
<evidence type="ECO:0000313" key="16">
    <source>
        <dbReference type="EMBL" id="AET66915.1"/>
    </source>
</evidence>
<accession>G7WEM4</accession>
<feature type="domain" description="Histidine kinase" evidence="14">
    <location>
        <begin position="493"/>
        <end position="707"/>
    </location>
</feature>
<dbReference type="InterPro" id="IPR003594">
    <property type="entry name" value="HATPase_dom"/>
</dbReference>
<dbReference type="Gene3D" id="1.10.8.500">
    <property type="entry name" value="HAMP domain in histidine kinase"/>
    <property type="match status" value="1"/>
</dbReference>
<organism evidence="16 17">
    <name type="scientific">Desulfosporosinus orientis (strain ATCC 19365 / DSM 765 / NCIMB 8382 / VKM B-1628 / Singapore I)</name>
    <name type="common">Desulfotomaculum orientis</name>
    <dbReference type="NCBI Taxonomy" id="768706"/>
    <lineage>
        <taxon>Bacteria</taxon>
        <taxon>Bacillati</taxon>
        <taxon>Bacillota</taxon>
        <taxon>Clostridia</taxon>
        <taxon>Eubacteriales</taxon>
        <taxon>Desulfitobacteriaceae</taxon>
        <taxon>Desulfosporosinus</taxon>
    </lineage>
</organism>
<dbReference type="GO" id="GO:0000155">
    <property type="term" value="F:phosphorelay sensor kinase activity"/>
    <property type="evidence" value="ECO:0007669"/>
    <property type="project" value="InterPro"/>
</dbReference>
<feature type="transmembrane region" description="Helical" evidence="13">
    <location>
        <begin position="287"/>
        <end position="311"/>
    </location>
</feature>
<evidence type="ECO:0000259" key="14">
    <source>
        <dbReference type="PROSITE" id="PS50109"/>
    </source>
</evidence>
<dbReference type="PROSITE" id="PS50109">
    <property type="entry name" value="HIS_KIN"/>
    <property type="match status" value="1"/>
</dbReference>
<sequence length="713" mass="80063">MKKNSIPWWMRIKVHFLLFGVTMSILPLFFLGYLGFTSVRQNLQKDIYEQNFDQVSVLAHEIRDAMANTENGLTLTKTTTARALVGNNETSRQIILETLLQKEPAIKELTVRAIDFEVIERIDREDRTFPDSSASAFENPISSEESSAMSEIFFSRAGQPEIYFTVAIEDPLSGRRMGYLQAKIDLNSMISRYFNFQLGEGEYIFLVDQKGTLISQTNSGLELHQEEILQNPAVQSFLEGETLSTGSEYKNYAGVYVIGAFASVGDPNWAVFIEQPAHEANKPIFEFAFRLVMIAILIMALVMIISISFGLKVVHPIENLEAQVRQIILTGDLESHIPIESWDEIGRLVKSFNQLLNSLDQKNENLKNEKELLTTVVDGVGAGMVLLDSEKKILWWNTKFAQWFVQSLANLPCEKVISGQRMDGIILENGRTISVFVNNERRHFREMYYELSPDNPENAAYLLLLDDVTQEVEMEARMIETDKMAAIGLLASGVAHEINNPLAIVAAHSEDLLDRLNEDDPGPSQEEIKAGFKTVLEQIVRCKQITDRLLGFARKRNSGSDLIDIGVASSQTLGLLEHKAKQKHLTIKFDLENSLFALGNENEWQQVVLNLITNALDASPERGGIEVKGYREGNKIYFIVQDYGEGIPQDNLKKAFDPFFTTKSPGQGTGLGLYVSYGIIIKMHGEMILESTEGQGTRVKISLPFHEAGDQGQ</sequence>
<dbReference type="InterPro" id="IPR003660">
    <property type="entry name" value="HAMP_dom"/>
</dbReference>
<dbReference type="eggNOG" id="COG4191">
    <property type="taxonomic scope" value="Bacteria"/>
</dbReference>
<dbReference type="InterPro" id="IPR036097">
    <property type="entry name" value="HisK_dim/P_sf"/>
</dbReference>
<evidence type="ECO:0000259" key="15">
    <source>
        <dbReference type="PROSITE" id="PS50885"/>
    </source>
</evidence>
<reference evidence="16 17" key="2">
    <citation type="journal article" date="2012" name="J. Bacteriol.">
        <title>Complete genome sequences of Desulfosporosinus orientis DSM765T, Desulfosporosinus youngiae DSM17734T, Desulfosporosinus meridiei DSM13257T, and Desulfosporosinus acidiphilus DSM22704T.</title>
        <authorList>
            <person name="Pester M."/>
            <person name="Brambilla E."/>
            <person name="Alazard D."/>
            <person name="Rattei T."/>
            <person name="Weinmaier T."/>
            <person name="Han J."/>
            <person name="Lucas S."/>
            <person name="Lapidus A."/>
            <person name="Cheng J.F."/>
            <person name="Goodwin L."/>
            <person name="Pitluck S."/>
            <person name="Peters L."/>
            <person name="Ovchinnikova G."/>
            <person name="Teshima H."/>
            <person name="Detter J.C."/>
            <person name="Han C.S."/>
            <person name="Tapia R."/>
            <person name="Land M.L."/>
            <person name="Hauser L."/>
            <person name="Kyrpides N.C."/>
            <person name="Ivanova N.N."/>
            <person name="Pagani I."/>
            <person name="Huntmann M."/>
            <person name="Wei C.L."/>
            <person name="Davenport K.W."/>
            <person name="Daligault H."/>
            <person name="Chain P.S."/>
            <person name="Chen A."/>
            <person name="Mavromatis K."/>
            <person name="Markowitz V."/>
            <person name="Szeto E."/>
            <person name="Mikhailova N."/>
            <person name="Pati A."/>
            <person name="Wagner M."/>
            <person name="Woyke T."/>
            <person name="Ollivier B."/>
            <person name="Klenk H.P."/>
            <person name="Spring S."/>
            <person name="Loy A."/>
        </authorList>
    </citation>
    <scope>NUCLEOTIDE SEQUENCE [LARGE SCALE GENOMIC DNA]</scope>
    <source>
        <strain evidence="17">ATCC 19365 / DSM 765 / NCIMB 8382 / VKM B-1628</strain>
    </source>
</reference>
<evidence type="ECO:0000256" key="6">
    <source>
        <dbReference type="ARBA" id="ARBA00022679"/>
    </source>
</evidence>
<dbReference type="CDD" id="cd18774">
    <property type="entry name" value="PDC2_HK_sensor"/>
    <property type="match status" value="1"/>
</dbReference>
<dbReference type="Pfam" id="PF00512">
    <property type="entry name" value="HisKA"/>
    <property type="match status" value="1"/>
</dbReference>
<evidence type="ECO:0000256" key="13">
    <source>
        <dbReference type="SAM" id="Phobius"/>
    </source>
</evidence>
<keyword evidence="9 13" id="KW-1133">Transmembrane helix</keyword>
<dbReference type="STRING" id="768706.Desor_1253"/>
<evidence type="ECO:0000256" key="1">
    <source>
        <dbReference type="ARBA" id="ARBA00000085"/>
    </source>
</evidence>
<dbReference type="Proteomes" id="UP000006346">
    <property type="component" value="Chromosome"/>
</dbReference>
<dbReference type="InterPro" id="IPR033479">
    <property type="entry name" value="dCache_1"/>
</dbReference>
<name>G7WEM4_DESOD</name>
<keyword evidence="17" id="KW-1185">Reference proteome</keyword>
<keyword evidence="12" id="KW-0175">Coiled coil</keyword>
<dbReference type="KEGG" id="dor:Desor_1253"/>
<comment type="catalytic activity">
    <reaction evidence="1">
        <text>ATP + protein L-histidine = ADP + protein N-phospho-L-histidine.</text>
        <dbReference type="EC" id="2.7.13.3"/>
    </reaction>
</comment>
<evidence type="ECO:0000256" key="9">
    <source>
        <dbReference type="ARBA" id="ARBA00022989"/>
    </source>
</evidence>